<evidence type="ECO:0000313" key="3">
    <source>
        <dbReference type="Proteomes" id="UP000228535"/>
    </source>
</evidence>
<accession>A0A2M9BSR0</accession>
<gene>
    <name evidence="2" type="ORF">CLV45_2398</name>
</gene>
<organism evidence="2 3">
    <name type="scientific">Hymenobacter chitinivorans DSM 11115</name>
    <dbReference type="NCBI Taxonomy" id="1121954"/>
    <lineage>
        <taxon>Bacteria</taxon>
        <taxon>Pseudomonadati</taxon>
        <taxon>Bacteroidota</taxon>
        <taxon>Cytophagia</taxon>
        <taxon>Cytophagales</taxon>
        <taxon>Hymenobacteraceae</taxon>
        <taxon>Hymenobacter</taxon>
    </lineage>
</organism>
<dbReference type="RefSeq" id="WP_100336585.1">
    <property type="nucleotide sequence ID" value="NZ_PGFA01000001.1"/>
</dbReference>
<proteinExistence type="predicted"/>
<feature type="compositionally biased region" description="Basic residues" evidence="1">
    <location>
        <begin position="64"/>
        <end position="75"/>
    </location>
</feature>
<dbReference type="EMBL" id="PGFA01000001">
    <property type="protein sequence ID" value="PJJ60961.1"/>
    <property type="molecule type" value="Genomic_DNA"/>
</dbReference>
<reference evidence="2 3" key="1">
    <citation type="submission" date="2017-11" db="EMBL/GenBank/DDBJ databases">
        <title>Genomic Encyclopedia of Archaeal and Bacterial Type Strains, Phase II (KMG-II): From Individual Species to Whole Genera.</title>
        <authorList>
            <person name="Goeker M."/>
        </authorList>
    </citation>
    <scope>NUCLEOTIDE SEQUENCE [LARGE SCALE GENOMIC DNA]</scope>
    <source>
        <strain evidence="2 3">DSM 11115</strain>
    </source>
</reference>
<evidence type="ECO:0000313" key="2">
    <source>
        <dbReference type="EMBL" id="PJJ60961.1"/>
    </source>
</evidence>
<comment type="caution">
    <text evidence="2">The sequence shown here is derived from an EMBL/GenBank/DDBJ whole genome shotgun (WGS) entry which is preliminary data.</text>
</comment>
<feature type="compositionally biased region" description="Basic and acidic residues" evidence="1">
    <location>
        <begin position="51"/>
        <end position="60"/>
    </location>
</feature>
<sequence length="150" mass="16217">MFRFSRSTIRLAASTLLVVFVSALLGPVVALAGAAPREHVHLPGMPQAHHHHEDEHRPESAARVGHHRTTKPAHPHRAYAGADEQQLTSLTPLVVKLLTAPSVLTFPAAVSFLFGAAGVWDRQQAVVLVPPAHLKPKIPDLRIFLGSLVI</sequence>
<feature type="region of interest" description="Disordered" evidence="1">
    <location>
        <begin position="41"/>
        <end position="75"/>
    </location>
</feature>
<name>A0A2M9BSR0_9BACT</name>
<dbReference type="Proteomes" id="UP000228535">
    <property type="component" value="Unassembled WGS sequence"/>
</dbReference>
<keyword evidence="3" id="KW-1185">Reference proteome</keyword>
<dbReference type="AlphaFoldDB" id="A0A2M9BSR0"/>
<evidence type="ECO:0000256" key="1">
    <source>
        <dbReference type="SAM" id="MobiDB-lite"/>
    </source>
</evidence>
<protein>
    <submittedName>
        <fullName evidence="2">Uncharacterized protein</fullName>
    </submittedName>
</protein>